<dbReference type="Pfam" id="PF01902">
    <property type="entry name" value="Diphthami_syn_2"/>
    <property type="match status" value="1"/>
</dbReference>
<dbReference type="NCBIfam" id="TIGR00290">
    <property type="entry name" value="MJ0570_dom"/>
    <property type="match status" value="1"/>
</dbReference>
<dbReference type="FunFam" id="3.40.50.620:FF:000145">
    <property type="entry name" value="ATP-binding domain containing protein"/>
    <property type="match status" value="1"/>
</dbReference>
<dbReference type="CDD" id="cd06156">
    <property type="entry name" value="eu_AANH_C_2"/>
    <property type="match status" value="1"/>
</dbReference>
<evidence type="ECO:0000256" key="3">
    <source>
        <dbReference type="ARBA" id="ARBA00029814"/>
    </source>
</evidence>
<accession>A0A0W0D7Y1</accession>
<dbReference type="VEuPathDB" id="FungiDB:B1J91_M04521g"/>
<reference evidence="7 8" key="1">
    <citation type="submission" date="2015-10" db="EMBL/GenBank/DDBJ databases">
        <title>Draft genomes sequences of Candida glabrata isolates 1A, 1B, 2A, 2B, 3A and 3B.</title>
        <authorList>
            <person name="Haavelsrud O.E."/>
            <person name="Gaustad P."/>
        </authorList>
    </citation>
    <scope>NUCLEOTIDE SEQUENCE [LARGE SCALE GENOMIC DNA]</scope>
    <source>
        <strain evidence="7">910700640</strain>
    </source>
</reference>
<dbReference type="InterPro" id="IPR014729">
    <property type="entry name" value="Rossmann-like_a/b/a_fold"/>
</dbReference>
<dbReference type="VEuPathDB" id="FungiDB:GVI51_M04433"/>
<dbReference type="VEuPathDB" id="FungiDB:CAGL0M04521g"/>
<evidence type="ECO:0000259" key="6">
    <source>
        <dbReference type="Pfam" id="PF01902"/>
    </source>
</evidence>
<dbReference type="SUPFAM" id="SSF55298">
    <property type="entry name" value="YjgF-like"/>
    <property type="match status" value="2"/>
</dbReference>
<dbReference type="GO" id="GO:0017183">
    <property type="term" value="P:protein histidyl modification to diphthamide"/>
    <property type="evidence" value="ECO:0007669"/>
    <property type="project" value="EnsemblFungi"/>
</dbReference>
<gene>
    <name evidence="7" type="ORF">AO440_004052</name>
</gene>
<dbReference type="Gene3D" id="3.90.1490.10">
    <property type="entry name" value="putative n-type atp pyrophosphatase, domain 2"/>
    <property type="match status" value="1"/>
</dbReference>
<evidence type="ECO:0000313" key="8">
    <source>
        <dbReference type="Proteomes" id="UP000054886"/>
    </source>
</evidence>
<sequence length="688" mass="78095">MKFVALISGGKDSCYNILHCQRQGHELVALANLRPIDTDKQELDSFMFQTVGHDIVSLYENCTGLPLFRKEIHPKTSKNVELNYTPTKDDEIEVLYQLLSEVKQSIPDLQAVSVGAILSSYQRTRVEDVCGRLGLVVLSYLWQRSQLELMTEMCSMSKQEDELNSSESCKLDARIIKVAAIGLDSTDLGKSLPQLFPKMLKLNTQYEVHICGEGGEFESMVLDAPFFRKGFLKLEEVIDTTDSENDGVYNAQLKVKFQKRELPDDIFQSELSRLPVPPLFDPAWNELYELIDNENFEDTKTINTMNIRLPSVKTHTNRIGNLLYISNIQPQYKDGTVQEQVKDVLQQLDNILKDNHLTAKNVLYSSLLLKDMSLFASVNQEYSKFFDIWKNGPLPPARACIESNIINDGSALQLSVVVKYADQTLGNDIEKCEKSGLHVQGRSYWAPCNIGPYSQSIWLSNDLNQLSYLSGQIALEPSQMEMIDTNDAKQQAVLSLKHLDSIKQVINARNQVQLTCFISNNSIVPLLTQTWAQYSEDIIYSSEMEEWCGKPSESQDCLIIVKVSNLPRNALCEWGGIAAKSLEVEHDDHDLTAELRKLNLDGGINIINHHDLTLRRFKTIFANTAEQLITQIRGVTFKNTHFIIFFSEYLCVDELQDTSAEFIPVEKVYNYKGEEVKFAAHIVNHTKF</sequence>
<comment type="catalytic activity">
    <reaction evidence="5">
        <text>diphthine-[translation elongation factor 2] + NH4(+) + ATP = diphthamide-[translation elongation factor 2] + AMP + diphosphate + H(+)</text>
        <dbReference type="Rhea" id="RHEA:19753"/>
        <dbReference type="Rhea" id="RHEA-COMP:10172"/>
        <dbReference type="Rhea" id="RHEA-COMP:10174"/>
        <dbReference type="ChEBI" id="CHEBI:15378"/>
        <dbReference type="ChEBI" id="CHEBI:16692"/>
        <dbReference type="ChEBI" id="CHEBI:28938"/>
        <dbReference type="ChEBI" id="CHEBI:30616"/>
        <dbReference type="ChEBI" id="CHEBI:33019"/>
        <dbReference type="ChEBI" id="CHEBI:82696"/>
        <dbReference type="ChEBI" id="CHEBI:456215"/>
        <dbReference type="EC" id="6.3.1.14"/>
    </reaction>
</comment>
<dbReference type="InterPro" id="IPR035959">
    <property type="entry name" value="RutC-like_sf"/>
</dbReference>
<protein>
    <recommendedName>
        <fullName evidence="2">Diphthine--ammonia ligase</fullName>
        <ecNumber evidence="1">6.3.1.14</ecNumber>
    </recommendedName>
    <alternativeName>
        <fullName evidence="3">Diphthamide synthase</fullName>
    </alternativeName>
    <alternativeName>
        <fullName evidence="4">Diphthamide synthetase</fullName>
    </alternativeName>
</protein>
<dbReference type="InterPro" id="IPR002761">
    <property type="entry name" value="Diphthami_syn_dom"/>
</dbReference>
<dbReference type="PANTHER" id="PTHR12196">
    <property type="entry name" value="DOMAIN OF UNKNOWN FUNCTION 71 DUF71 -CONTAINING PROTEIN"/>
    <property type="match status" value="1"/>
</dbReference>
<dbReference type="Gene3D" id="3.30.1330.40">
    <property type="entry name" value="RutC-like"/>
    <property type="match status" value="2"/>
</dbReference>
<evidence type="ECO:0000256" key="2">
    <source>
        <dbReference type="ARBA" id="ARBA00018426"/>
    </source>
</evidence>
<dbReference type="AlphaFoldDB" id="A0A0W0D7Y1"/>
<proteinExistence type="predicted"/>
<dbReference type="EMBL" id="LLZZ01000106">
    <property type="protein sequence ID" value="KTB07932.1"/>
    <property type="molecule type" value="Genomic_DNA"/>
</dbReference>
<evidence type="ECO:0000313" key="7">
    <source>
        <dbReference type="EMBL" id="KTB07932.1"/>
    </source>
</evidence>
<dbReference type="SUPFAM" id="SSF52402">
    <property type="entry name" value="Adenine nucleotide alpha hydrolases-like"/>
    <property type="match status" value="1"/>
</dbReference>
<feature type="domain" description="Diphthamide synthase" evidence="6">
    <location>
        <begin position="1"/>
        <end position="245"/>
    </location>
</feature>
<dbReference type="InterPro" id="IPR006175">
    <property type="entry name" value="YjgF/YER057c/UK114"/>
</dbReference>
<dbReference type="PANTHER" id="PTHR12196:SF2">
    <property type="entry name" value="DIPHTHINE--AMMONIA LIGASE"/>
    <property type="match status" value="1"/>
</dbReference>
<comment type="caution">
    <text evidence="7">The sequence shown here is derived from an EMBL/GenBank/DDBJ whole genome shotgun (WGS) entry which is preliminary data.</text>
</comment>
<dbReference type="InterPro" id="IPR030662">
    <property type="entry name" value="DPH6/MJ0570"/>
</dbReference>
<dbReference type="Pfam" id="PF01042">
    <property type="entry name" value="Ribonuc_L-PSP"/>
    <property type="match status" value="2"/>
</dbReference>
<dbReference type="VEuPathDB" id="FungiDB:GWK60_M04433"/>
<dbReference type="Proteomes" id="UP000054886">
    <property type="component" value="Unassembled WGS sequence"/>
</dbReference>
<evidence type="ECO:0000256" key="1">
    <source>
        <dbReference type="ARBA" id="ARBA00012089"/>
    </source>
</evidence>
<evidence type="ECO:0000256" key="4">
    <source>
        <dbReference type="ARBA" id="ARBA00031552"/>
    </source>
</evidence>
<dbReference type="EC" id="6.3.1.14" evidence="1"/>
<name>A0A0W0D7Y1_CANGB</name>
<dbReference type="CDD" id="cd06155">
    <property type="entry name" value="eu_AANH_C_1"/>
    <property type="match status" value="1"/>
</dbReference>
<dbReference type="CDD" id="cd01994">
    <property type="entry name" value="AANH_PF0828-like"/>
    <property type="match status" value="1"/>
</dbReference>
<keyword evidence="7" id="KW-0436">Ligase</keyword>
<organism evidence="7 8">
    <name type="scientific">Candida glabrata</name>
    <name type="common">Yeast</name>
    <name type="synonym">Torulopsis glabrata</name>
    <dbReference type="NCBI Taxonomy" id="5478"/>
    <lineage>
        <taxon>Eukaryota</taxon>
        <taxon>Fungi</taxon>
        <taxon>Dikarya</taxon>
        <taxon>Ascomycota</taxon>
        <taxon>Saccharomycotina</taxon>
        <taxon>Saccharomycetes</taxon>
        <taxon>Saccharomycetales</taxon>
        <taxon>Saccharomycetaceae</taxon>
        <taxon>Nakaseomyces</taxon>
    </lineage>
</organism>
<evidence type="ECO:0000256" key="5">
    <source>
        <dbReference type="ARBA" id="ARBA00048108"/>
    </source>
</evidence>
<dbReference type="GO" id="GO:0017178">
    <property type="term" value="F:diphthine-ammonia ligase activity"/>
    <property type="evidence" value="ECO:0007669"/>
    <property type="project" value="UniProtKB-EC"/>
</dbReference>
<dbReference type="Gene3D" id="3.40.50.620">
    <property type="entry name" value="HUPs"/>
    <property type="match status" value="1"/>
</dbReference>